<keyword evidence="4" id="KW-1185">Reference proteome</keyword>
<comment type="caution">
    <text evidence="3">The sequence shown here is derived from an EMBL/GenBank/DDBJ whole genome shotgun (WGS) entry which is preliminary data.</text>
</comment>
<evidence type="ECO:0000256" key="2">
    <source>
        <dbReference type="SAM" id="Phobius"/>
    </source>
</evidence>
<dbReference type="Proteomes" id="UP000297851">
    <property type="component" value="Unassembled WGS sequence"/>
</dbReference>
<evidence type="ECO:0000256" key="1">
    <source>
        <dbReference type="SAM" id="MobiDB-lite"/>
    </source>
</evidence>
<organism evidence="3 4">
    <name type="scientific">Cryobacterium sandaracinum</name>
    <dbReference type="NCBI Taxonomy" id="1259247"/>
    <lineage>
        <taxon>Bacteria</taxon>
        <taxon>Bacillati</taxon>
        <taxon>Actinomycetota</taxon>
        <taxon>Actinomycetes</taxon>
        <taxon>Micrococcales</taxon>
        <taxon>Microbacteriaceae</taxon>
        <taxon>Cryobacterium</taxon>
    </lineage>
</organism>
<evidence type="ECO:0000313" key="3">
    <source>
        <dbReference type="EMBL" id="TFC99169.1"/>
    </source>
</evidence>
<reference evidence="3 4" key="1">
    <citation type="submission" date="2019-03" db="EMBL/GenBank/DDBJ databases">
        <title>Genomics of glacier-inhabiting Cryobacterium strains.</title>
        <authorList>
            <person name="Liu Q."/>
            <person name="Xin Y.-H."/>
        </authorList>
    </citation>
    <scope>NUCLEOTIDE SEQUENCE [LARGE SCALE GENOMIC DNA]</scope>
    <source>
        <strain evidence="3 4">TMT2-16</strain>
    </source>
</reference>
<keyword evidence="2" id="KW-0472">Membrane</keyword>
<proteinExistence type="predicted"/>
<protein>
    <submittedName>
        <fullName evidence="3">Uncharacterized protein</fullName>
    </submittedName>
</protein>
<accession>A0ABY2J2U5</accession>
<feature type="transmembrane region" description="Helical" evidence="2">
    <location>
        <begin position="29"/>
        <end position="48"/>
    </location>
</feature>
<gene>
    <name evidence="3" type="ORF">E3T25_15985</name>
</gene>
<feature type="region of interest" description="Disordered" evidence="1">
    <location>
        <begin position="168"/>
        <end position="193"/>
    </location>
</feature>
<dbReference type="RefSeq" id="WP_134375341.1">
    <property type="nucleotide sequence ID" value="NZ_SOGO01000042.1"/>
</dbReference>
<keyword evidence="2" id="KW-0812">Transmembrane</keyword>
<sequence length="193" mass="19444">MTQITRLWIAFAALGAGIIHLAVGAGAPALLAVTFVGLGVAELCWGVATLVRGRHLWPNQALVAALLPGVVWAAMVALRSTSAVPADATVLPVFPMTIATLFGVFVAVSLALTRRRARCRAAASDTPAGVTGATEPAPQGWRFLAALTLGGLLVSGLTTPALAATDAGTQAVPHGSHGHSGPAVLPGAPHSHH</sequence>
<keyword evidence="2" id="KW-1133">Transmembrane helix</keyword>
<feature type="transmembrane region" description="Helical" evidence="2">
    <location>
        <begin position="60"/>
        <end position="78"/>
    </location>
</feature>
<feature type="transmembrane region" description="Helical" evidence="2">
    <location>
        <begin position="90"/>
        <end position="112"/>
    </location>
</feature>
<evidence type="ECO:0000313" key="4">
    <source>
        <dbReference type="Proteomes" id="UP000297851"/>
    </source>
</evidence>
<name>A0ABY2J2U5_9MICO</name>
<feature type="transmembrane region" description="Helical" evidence="2">
    <location>
        <begin position="7"/>
        <end position="23"/>
    </location>
</feature>
<dbReference type="EMBL" id="SOGO01000042">
    <property type="protein sequence ID" value="TFC99169.1"/>
    <property type="molecule type" value="Genomic_DNA"/>
</dbReference>